<gene>
    <name evidence="14" type="ORF">VHA_001181</name>
</gene>
<comment type="cofactor">
    <cofactor evidence="1">
        <name>[4Fe-4S] cluster</name>
        <dbReference type="ChEBI" id="CHEBI:49883"/>
    </cofactor>
</comment>
<evidence type="ECO:0000259" key="12">
    <source>
        <dbReference type="Pfam" id="PF03313"/>
    </source>
</evidence>
<reference evidence="14 15" key="1">
    <citation type="submission" date="2009-10" db="EMBL/GenBank/DDBJ databases">
        <authorList>
            <consortium name="Los Alamos National Laboratory (LANL)"/>
            <consortium name="National Microbial Pathogen Data Resource (NMPDR)"/>
            <person name="Saunders E.H."/>
            <person name="Munk A.C."/>
            <person name="Tapia R."/>
            <person name="Green L."/>
            <person name="Rogers Y."/>
            <person name="Detter J.C."/>
            <person name="Bruce D."/>
            <person name="Brettin T.S."/>
            <person name="Colwell R.R."/>
            <person name="Huq A."/>
            <person name="Grim C.J."/>
            <person name="Hasan N.A."/>
            <person name="Bartels D."/>
            <person name="Vonstein V."/>
        </authorList>
    </citation>
    <scope>NUCLEOTIDE SEQUENCE [LARGE SCALE GENOMIC DNA]</scope>
    <source>
        <strain evidence="14 15">CIP 101886</strain>
    </source>
</reference>
<evidence type="ECO:0000256" key="4">
    <source>
        <dbReference type="ARBA" id="ARBA00012093"/>
    </source>
</evidence>
<dbReference type="Gene3D" id="3.30.1330.90">
    <property type="entry name" value="D-3-phosphoglycerate dehydrogenase, domain 3"/>
    <property type="match status" value="1"/>
</dbReference>
<proteinExistence type="inferred from homology"/>
<keyword evidence="8" id="KW-0408">Iron</keyword>
<dbReference type="NCBIfam" id="TIGR00720">
    <property type="entry name" value="sda_mono"/>
    <property type="match status" value="1"/>
</dbReference>
<dbReference type="PANTHER" id="PTHR30182:SF1">
    <property type="entry name" value="L-SERINE DEHYDRATASE 1"/>
    <property type="match status" value="1"/>
</dbReference>
<keyword evidence="5" id="KW-0312">Gluconeogenesis</keyword>
<keyword evidence="6" id="KW-0004">4Fe-4S</keyword>
<sequence length="505" mass="53677">MPRNVIDAQAMTRTVINRHSGILSRQEGMRNLQTARRRAMSHSMFDLFKIGVGPSSSHTVGPMVASARFAAELREKDLLHSVETVTVDLYGSLALTGVGHATDIACVMGLMGEWPESVNPDDIPTLTNMVKGSKELPLDGHRFVPFDWETDLVFHFDQALPEHPNGMTLTARGAGGDILLSGTYFSVGGGFVVEKGETDALASDFVPPFPFNSALELLAHCEKQGMSIADIMFANELARAKSQNKNATMETVNQQIDAIWQVMSACIERGIQQDGVLPGGLELKRRAKKLHDSIKKKDSDGLPLDTNDWVNMFAMAVNEENAAGGRVVTAPTNGAAGVIPAVLAYYDKFVSPNNMEGIRTFLAAAAAIGSLYKTNASISAAEVGCQGEIGVACSMAAGGLAAAMGATPAQIENAAEIGMEHNLGLTCDPINGLVQVPCIERNTMGAVKAINATRLALNGDGEHHVSLDSVIKTMHETGLDMMSKYKETSQGGLATHAIAINVVAC</sequence>
<comment type="caution">
    <text evidence="14">The sequence shown here is derived from an EMBL/GenBank/DDBJ whole genome shotgun (WGS) entry which is preliminary data.</text>
</comment>
<dbReference type="EC" id="4.3.1.17" evidence="4"/>
<keyword evidence="10 14" id="KW-0456">Lyase</keyword>
<comment type="similarity">
    <text evidence="3">Belongs to the iron-sulfur dependent L-serine dehydratase family.</text>
</comment>
<evidence type="ECO:0000256" key="7">
    <source>
        <dbReference type="ARBA" id="ARBA00022723"/>
    </source>
</evidence>
<dbReference type="InterPro" id="IPR005131">
    <property type="entry name" value="Ser_deHydtase_bsu"/>
</dbReference>
<dbReference type="Pfam" id="PF03313">
    <property type="entry name" value="SDH_alpha"/>
    <property type="match status" value="1"/>
</dbReference>
<dbReference type="GO" id="GO:0051539">
    <property type="term" value="F:4 iron, 4 sulfur cluster binding"/>
    <property type="evidence" value="ECO:0007669"/>
    <property type="project" value="UniProtKB-KW"/>
</dbReference>
<keyword evidence="7" id="KW-0479">Metal-binding</keyword>
<dbReference type="EMBL" id="ADAQ01000010">
    <property type="protein sequence ID" value="EEY73328.1"/>
    <property type="molecule type" value="Genomic_DNA"/>
</dbReference>
<dbReference type="AlphaFoldDB" id="D0I614"/>
<keyword evidence="15" id="KW-1185">Reference proteome</keyword>
<protein>
    <recommendedName>
        <fullName evidence="4">L-serine ammonia-lyase</fullName>
        <ecNumber evidence="4">4.3.1.17</ecNumber>
    </recommendedName>
</protein>
<dbReference type="eggNOG" id="COG1760">
    <property type="taxonomic scope" value="Bacteria"/>
</dbReference>
<evidence type="ECO:0000256" key="1">
    <source>
        <dbReference type="ARBA" id="ARBA00001966"/>
    </source>
</evidence>
<evidence type="ECO:0000259" key="13">
    <source>
        <dbReference type="Pfam" id="PF03315"/>
    </source>
</evidence>
<dbReference type="InterPro" id="IPR029009">
    <property type="entry name" value="ASB_dom_sf"/>
</dbReference>
<organism evidence="14 15">
    <name type="scientific">Grimontia hollisae CIP 101886</name>
    <dbReference type="NCBI Taxonomy" id="675812"/>
    <lineage>
        <taxon>Bacteria</taxon>
        <taxon>Pseudomonadati</taxon>
        <taxon>Pseudomonadota</taxon>
        <taxon>Gammaproteobacteria</taxon>
        <taxon>Vibrionales</taxon>
        <taxon>Vibrionaceae</taxon>
        <taxon>Grimontia</taxon>
    </lineage>
</organism>
<dbReference type="PANTHER" id="PTHR30182">
    <property type="entry name" value="L-SERINE DEHYDRATASE"/>
    <property type="match status" value="1"/>
</dbReference>
<dbReference type="InterPro" id="IPR004644">
    <property type="entry name" value="Fe-S_L-Ser_mono"/>
</dbReference>
<evidence type="ECO:0000256" key="11">
    <source>
        <dbReference type="ARBA" id="ARBA00049406"/>
    </source>
</evidence>
<evidence type="ECO:0000256" key="5">
    <source>
        <dbReference type="ARBA" id="ARBA00022432"/>
    </source>
</evidence>
<dbReference type="GO" id="GO:0009063">
    <property type="term" value="P:amino acid catabolic process"/>
    <property type="evidence" value="ECO:0007669"/>
    <property type="project" value="UniProtKB-ARBA"/>
</dbReference>
<feature type="domain" description="Serine dehydratase beta chain" evidence="13">
    <location>
        <begin position="43"/>
        <end position="196"/>
    </location>
</feature>
<dbReference type="GO" id="GO:0046872">
    <property type="term" value="F:metal ion binding"/>
    <property type="evidence" value="ECO:0007669"/>
    <property type="project" value="UniProtKB-KW"/>
</dbReference>
<keyword evidence="9" id="KW-0411">Iron-sulfur</keyword>
<evidence type="ECO:0000256" key="9">
    <source>
        <dbReference type="ARBA" id="ARBA00023014"/>
    </source>
</evidence>
<comment type="pathway">
    <text evidence="2">Carbohydrate biosynthesis; gluconeogenesis.</text>
</comment>
<name>D0I614_GRIHO</name>
<dbReference type="Pfam" id="PF03315">
    <property type="entry name" value="SDH_beta"/>
    <property type="match status" value="1"/>
</dbReference>
<dbReference type="SUPFAM" id="SSF143548">
    <property type="entry name" value="Serine metabolism enzymes domain"/>
    <property type="match status" value="1"/>
</dbReference>
<accession>D0I614</accession>
<dbReference type="Proteomes" id="UP000003604">
    <property type="component" value="Unassembled WGS sequence"/>
</dbReference>
<dbReference type="FunFam" id="3.30.1330.90:FF:000001">
    <property type="entry name" value="L-serine ammonia-lyase 1"/>
    <property type="match status" value="1"/>
</dbReference>
<evidence type="ECO:0000313" key="15">
    <source>
        <dbReference type="Proteomes" id="UP000003604"/>
    </source>
</evidence>
<evidence type="ECO:0000256" key="3">
    <source>
        <dbReference type="ARBA" id="ARBA00008636"/>
    </source>
</evidence>
<evidence type="ECO:0000256" key="10">
    <source>
        <dbReference type="ARBA" id="ARBA00023239"/>
    </source>
</evidence>
<dbReference type="GO" id="GO:0006094">
    <property type="term" value="P:gluconeogenesis"/>
    <property type="evidence" value="ECO:0007669"/>
    <property type="project" value="UniProtKB-KW"/>
</dbReference>
<dbReference type="InterPro" id="IPR005130">
    <property type="entry name" value="Ser_deHydtase-like_asu"/>
</dbReference>
<feature type="domain" description="Serine dehydratase-like alpha subunit" evidence="12">
    <location>
        <begin position="223"/>
        <end position="494"/>
    </location>
</feature>
<evidence type="ECO:0000313" key="14">
    <source>
        <dbReference type="EMBL" id="EEY73328.1"/>
    </source>
</evidence>
<evidence type="ECO:0000256" key="2">
    <source>
        <dbReference type="ARBA" id="ARBA00004742"/>
    </source>
</evidence>
<dbReference type="InterPro" id="IPR051318">
    <property type="entry name" value="Fe-S_L-Ser"/>
</dbReference>
<evidence type="ECO:0000256" key="8">
    <source>
        <dbReference type="ARBA" id="ARBA00023004"/>
    </source>
</evidence>
<evidence type="ECO:0000256" key="6">
    <source>
        <dbReference type="ARBA" id="ARBA00022485"/>
    </source>
</evidence>
<comment type="catalytic activity">
    <reaction evidence="11">
        <text>L-serine = pyruvate + NH4(+)</text>
        <dbReference type="Rhea" id="RHEA:19169"/>
        <dbReference type="ChEBI" id="CHEBI:15361"/>
        <dbReference type="ChEBI" id="CHEBI:28938"/>
        <dbReference type="ChEBI" id="CHEBI:33384"/>
        <dbReference type="EC" id="4.3.1.17"/>
    </reaction>
</comment>
<dbReference type="GO" id="GO:0003941">
    <property type="term" value="F:L-serine ammonia-lyase activity"/>
    <property type="evidence" value="ECO:0007669"/>
    <property type="project" value="UniProtKB-EC"/>
</dbReference>